<name>A0A0D0GF71_9SPHI</name>
<accession>A0A0D0GF71</accession>
<dbReference type="NCBIfam" id="TIGR03696">
    <property type="entry name" value="Rhs_assc_core"/>
    <property type="match status" value="1"/>
</dbReference>
<sequence length="580" mass="63454">SQLDYTETGQLLKKQLHSTDNGSNYLQHTDYAYNERGWLNKATGKEFNLQLKYTEGDVPQWNGNISGQVWGRGEGKFDNTFKYSYDKLNRLTSAVSPGLGENIIYDVMGNIKMLNREGQVINNYSGYTGNQLTKIEGATNSTYSYDSNGNLITDSGKGITLTYNYLNLPEKVTGNKTLSYTYDATGNKLRKTSGSEVTDYIGGIQHKTDGSIDFIATEEGLARNNGGTYSYEYNLSDHLGNVRYSFNKHPVTGALQPIQSDDYYAFGLRKVVSAGTNKYLYNKKELQEELEEYDYGARFYDPVIGRFNTVDPLSEVSRRNSPYGYALNNPIRFIDVDGMYTDYYGTSGNYLGTDGVNNGKVKVALTESTEKAITSSIKNDKVNINDSDYKDLINNPTSNEISTMDNAFATMESSGMKEQGFGVGNNNGQQNIETVSSTGNTSVQTGKAIATLAGSGNTISYDGHTHGAVIKSDPETGNIIVGGSGSSAGDRSGSVYGQPNVVLGYDVQNKTGNITAADVANAVSNSGKFMPLNPAKFNKTITFYNQGGDIRTINYSAFKSNTSSIRIQNYATHLPNLNIR</sequence>
<feature type="non-terminal residue" evidence="1">
    <location>
        <position position="1"/>
    </location>
</feature>
<dbReference type="InterPro" id="IPR050708">
    <property type="entry name" value="T6SS_VgrG/RHS"/>
</dbReference>
<dbReference type="Gene3D" id="2.180.10.10">
    <property type="entry name" value="RHS repeat-associated core"/>
    <property type="match status" value="1"/>
</dbReference>
<dbReference type="AlphaFoldDB" id="A0A0D0GF71"/>
<dbReference type="EMBL" id="JXRA01000133">
    <property type="protein sequence ID" value="KIO74825.1"/>
    <property type="molecule type" value="Genomic_DNA"/>
</dbReference>
<dbReference type="STRING" id="1503925.TH53_24235"/>
<dbReference type="InterPro" id="IPR022385">
    <property type="entry name" value="Rhs_assc_core"/>
</dbReference>
<reference evidence="1 2" key="1">
    <citation type="submission" date="2015-01" db="EMBL/GenBank/DDBJ databases">
        <title>Draft genome sequence of Pedobacter sp. NL19 isolated from sludge of an effluent treatment pond in an abandoned uranium mine.</title>
        <authorList>
            <person name="Santos T."/>
            <person name="Caetano T."/>
            <person name="Covas C."/>
            <person name="Cruz A."/>
            <person name="Mendo S."/>
        </authorList>
    </citation>
    <scope>NUCLEOTIDE SEQUENCE [LARGE SCALE GENOMIC DNA]</scope>
    <source>
        <strain evidence="1 2">NL19</strain>
    </source>
</reference>
<evidence type="ECO:0000313" key="2">
    <source>
        <dbReference type="Proteomes" id="UP000032049"/>
    </source>
</evidence>
<dbReference type="PANTHER" id="PTHR32305">
    <property type="match status" value="1"/>
</dbReference>
<organism evidence="1 2">
    <name type="scientific">Pedobacter lusitanus</name>
    <dbReference type="NCBI Taxonomy" id="1503925"/>
    <lineage>
        <taxon>Bacteria</taxon>
        <taxon>Pseudomonadati</taxon>
        <taxon>Bacteroidota</taxon>
        <taxon>Sphingobacteriia</taxon>
        <taxon>Sphingobacteriales</taxon>
        <taxon>Sphingobacteriaceae</taxon>
        <taxon>Pedobacter</taxon>
    </lineage>
</organism>
<dbReference type="Proteomes" id="UP000032049">
    <property type="component" value="Unassembled WGS sequence"/>
</dbReference>
<comment type="caution">
    <text evidence="1">The sequence shown here is derived from an EMBL/GenBank/DDBJ whole genome shotgun (WGS) entry which is preliminary data.</text>
</comment>
<dbReference type="RefSeq" id="WP_041886609.1">
    <property type="nucleotide sequence ID" value="NZ_JXRA01000133.1"/>
</dbReference>
<gene>
    <name evidence="1" type="ORF">TH53_24235</name>
</gene>
<keyword evidence="2" id="KW-1185">Reference proteome</keyword>
<dbReference type="OrthoDB" id="1191296at2"/>
<protein>
    <recommendedName>
        <fullName evidence="3">RHS repeat-associated core domain-containing protein</fullName>
    </recommendedName>
</protein>
<dbReference type="PANTHER" id="PTHR32305:SF15">
    <property type="entry name" value="PROTEIN RHSA-RELATED"/>
    <property type="match status" value="1"/>
</dbReference>
<evidence type="ECO:0000313" key="1">
    <source>
        <dbReference type="EMBL" id="KIO74825.1"/>
    </source>
</evidence>
<evidence type="ECO:0008006" key="3">
    <source>
        <dbReference type="Google" id="ProtNLM"/>
    </source>
</evidence>
<proteinExistence type="predicted"/>